<organism evidence="5 6">
    <name type="scientific">Daucus carota subsp. sativus</name>
    <name type="common">Carrot</name>
    <dbReference type="NCBI Taxonomy" id="79200"/>
    <lineage>
        <taxon>Eukaryota</taxon>
        <taxon>Viridiplantae</taxon>
        <taxon>Streptophyta</taxon>
        <taxon>Embryophyta</taxon>
        <taxon>Tracheophyta</taxon>
        <taxon>Spermatophyta</taxon>
        <taxon>Magnoliopsida</taxon>
        <taxon>eudicotyledons</taxon>
        <taxon>Gunneridae</taxon>
        <taxon>Pentapetalae</taxon>
        <taxon>asterids</taxon>
        <taxon>campanulids</taxon>
        <taxon>Apiales</taxon>
        <taxon>Apiaceae</taxon>
        <taxon>Apioideae</taxon>
        <taxon>Scandiceae</taxon>
        <taxon>Daucinae</taxon>
        <taxon>Daucus</taxon>
        <taxon>Daucus sect. Daucus</taxon>
    </lineage>
</organism>
<keyword evidence="3" id="KW-0368">Histidine biosynthesis</keyword>
<sequence length="180" mass="20412">MFCYRKRCPSFAVAIAQHVDTGSVLMQGIANRDALSYTISSKKATFYIYLLNYSDGHSCHTGSERCHYISGFGSLHSSQWLILIFVFEQAKEIKLAMTTLQSLEATIVQRKAESSTAKPSGTRRYLWMRYLGNGHVLYHAMVLYSMRRDYGRGLDSDFPLIFSGSGIEEKRSGRTARKLK</sequence>
<evidence type="ECO:0000256" key="3">
    <source>
        <dbReference type="ARBA" id="ARBA00023102"/>
    </source>
</evidence>
<evidence type="ECO:0000256" key="4">
    <source>
        <dbReference type="ARBA" id="ARBA00029440"/>
    </source>
</evidence>
<gene>
    <name evidence="5" type="ORF">DCAR_0626459</name>
</gene>
<dbReference type="SUPFAM" id="SSF141734">
    <property type="entry name" value="HisI-like"/>
    <property type="match status" value="1"/>
</dbReference>
<dbReference type="Gene3D" id="3.10.20.810">
    <property type="entry name" value="Phosphoribosyl-AMP cyclohydrolase"/>
    <property type="match status" value="1"/>
</dbReference>
<dbReference type="GO" id="GO:0016787">
    <property type="term" value="F:hydrolase activity"/>
    <property type="evidence" value="ECO:0007669"/>
    <property type="project" value="UniProtKB-KW"/>
</dbReference>
<evidence type="ECO:0000313" key="6">
    <source>
        <dbReference type="Proteomes" id="UP000077755"/>
    </source>
</evidence>
<keyword evidence="2" id="KW-0378">Hydrolase</keyword>
<dbReference type="GO" id="GO:0000105">
    <property type="term" value="P:L-histidine biosynthetic process"/>
    <property type="evidence" value="ECO:0007669"/>
    <property type="project" value="UniProtKB-KW"/>
</dbReference>
<name>A0AAF0XFW3_DAUCS</name>
<proteinExistence type="predicted"/>
<reference evidence="5" key="2">
    <citation type="submission" date="2022-03" db="EMBL/GenBank/DDBJ databases">
        <title>Draft title - Genomic analysis of global carrot germplasm unveils the trajectory of domestication and the origin of high carotenoid orange carrot.</title>
        <authorList>
            <person name="Iorizzo M."/>
            <person name="Ellison S."/>
            <person name="Senalik D."/>
            <person name="Macko-Podgorni A."/>
            <person name="Grzebelus D."/>
            <person name="Bostan H."/>
            <person name="Rolling W."/>
            <person name="Curaba J."/>
            <person name="Simon P."/>
        </authorList>
    </citation>
    <scope>NUCLEOTIDE SEQUENCE</scope>
    <source>
        <tissue evidence="5">Leaf</tissue>
    </source>
</reference>
<accession>A0AAF0XFW3</accession>
<comment type="pathway">
    <text evidence="4">Amino-acid biosynthesis.</text>
</comment>
<evidence type="ECO:0000256" key="1">
    <source>
        <dbReference type="ARBA" id="ARBA00022605"/>
    </source>
</evidence>
<reference evidence="5" key="1">
    <citation type="journal article" date="2016" name="Nat. Genet.">
        <title>A high-quality carrot genome assembly provides new insights into carotenoid accumulation and asterid genome evolution.</title>
        <authorList>
            <person name="Iorizzo M."/>
            <person name="Ellison S."/>
            <person name="Senalik D."/>
            <person name="Zeng P."/>
            <person name="Satapoomin P."/>
            <person name="Huang J."/>
            <person name="Bowman M."/>
            <person name="Iovene M."/>
            <person name="Sanseverino W."/>
            <person name="Cavagnaro P."/>
            <person name="Yildiz M."/>
            <person name="Macko-Podgorni A."/>
            <person name="Moranska E."/>
            <person name="Grzebelus E."/>
            <person name="Grzebelus D."/>
            <person name="Ashrafi H."/>
            <person name="Zheng Z."/>
            <person name="Cheng S."/>
            <person name="Spooner D."/>
            <person name="Van Deynze A."/>
            <person name="Simon P."/>
        </authorList>
    </citation>
    <scope>NUCLEOTIDE SEQUENCE</scope>
    <source>
        <tissue evidence="5">Leaf</tissue>
    </source>
</reference>
<protein>
    <submittedName>
        <fullName evidence="5">Uncharacterized protein</fullName>
    </submittedName>
</protein>
<keyword evidence="1" id="KW-0028">Amino-acid biosynthesis</keyword>
<dbReference type="PANTHER" id="PTHR42945:SF1">
    <property type="entry name" value="HISTIDINE BIOSYNTHESIS BIFUNCTIONAL PROTEIN HIS7"/>
    <property type="match status" value="1"/>
</dbReference>
<dbReference type="AlphaFoldDB" id="A0AAF0XFW3"/>
<evidence type="ECO:0000313" key="5">
    <source>
        <dbReference type="EMBL" id="WOH07030.1"/>
    </source>
</evidence>
<dbReference type="Proteomes" id="UP000077755">
    <property type="component" value="Chromosome 6"/>
</dbReference>
<dbReference type="InterPro" id="IPR038019">
    <property type="entry name" value="PRib_AMP_CycHydrolase_sf"/>
</dbReference>
<dbReference type="PANTHER" id="PTHR42945">
    <property type="entry name" value="HISTIDINE BIOSYNTHESIS BIFUNCTIONAL PROTEIN"/>
    <property type="match status" value="1"/>
</dbReference>
<evidence type="ECO:0000256" key="2">
    <source>
        <dbReference type="ARBA" id="ARBA00022801"/>
    </source>
</evidence>
<dbReference type="EMBL" id="CP093348">
    <property type="protein sequence ID" value="WOH07030.1"/>
    <property type="molecule type" value="Genomic_DNA"/>
</dbReference>
<keyword evidence="6" id="KW-1185">Reference proteome</keyword>